<reference evidence="2" key="1">
    <citation type="submission" date="2015-09" db="EMBL/GenBank/DDBJ databases">
        <authorList>
            <person name="Rodrigo-Torres L."/>
            <person name="Arahal D.R."/>
        </authorList>
    </citation>
    <scope>NUCLEOTIDE SEQUENCE [LARGE SCALE GENOMIC DNA]</scope>
    <source>
        <strain evidence="2">CECT 5091</strain>
    </source>
</reference>
<dbReference type="Pfam" id="PF07277">
    <property type="entry name" value="SapC"/>
    <property type="match status" value="1"/>
</dbReference>
<sequence length="272" mass="30292">MAQNGQVPVTFSRHGHKYWTRFTSYKFAANHTECTIVQPEVRQAAASFPILFKQSAWGFEPVVLFSVFPYAPNPFVSLDGRWLAGYVPSELRCFPFLAEPVKQNSADQTPLYQLKVDETSGRLSNDPNHEAFFDGTDTLSPALREVQAFLQARASAQEKTVALCSIINGLGLFEPIATHDGVDLPSNMFGISAQRLKSISAVDKLKLVEFDAFLLIHAHQISLSHCEWLVRAQQQLVQQKTPEKYTESSDISGFLHAVVNAQNDDFLGTSEV</sequence>
<dbReference type="EMBL" id="CYUD01000005">
    <property type="protein sequence ID" value="CUJ97961.1"/>
    <property type="molecule type" value="Genomic_DNA"/>
</dbReference>
<evidence type="ECO:0000313" key="1">
    <source>
        <dbReference type="EMBL" id="CUJ97961.1"/>
    </source>
</evidence>
<name>A0A0P1II65_9RHOB</name>
<dbReference type="AlphaFoldDB" id="A0A0P1II65"/>
<accession>A0A0P1II65</accession>
<dbReference type="RefSeq" id="WP_058281599.1">
    <property type="nucleotide sequence ID" value="NZ_CYUD01000005.1"/>
</dbReference>
<proteinExistence type="predicted"/>
<keyword evidence="2" id="KW-1185">Reference proteome</keyword>
<dbReference type="STRING" id="1715692.RUE5091_01870"/>
<organism evidence="1 2">
    <name type="scientific">Ruegeria denitrificans</name>
    <dbReference type="NCBI Taxonomy" id="1715692"/>
    <lineage>
        <taxon>Bacteria</taxon>
        <taxon>Pseudomonadati</taxon>
        <taxon>Pseudomonadota</taxon>
        <taxon>Alphaproteobacteria</taxon>
        <taxon>Rhodobacterales</taxon>
        <taxon>Roseobacteraceae</taxon>
        <taxon>Ruegeria</taxon>
    </lineage>
</organism>
<gene>
    <name evidence="1" type="ORF">RUE5091_01870</name>
</gene>
<dbReference type="InterPro" id="IPR010836">
    <property type="entry name" value="SapC"/>
</dbReference>
<protein>
    <submittedName>
        <fullName evidence="1">SapC</fullName>
    </submittedName>
</protein>
<dbReference type="Proteomes" id="UP000051260">
    <property type="component" value="Unassembled WGS sequence"/>
</dbReference>
<evidence type="ECO:0000313" key="2">
    <source>
        <dbReference type="Proteomes" id="UP000051260"/>
    </source>
</evidence>